<protein>
    <submittedName>
        <fullName evidence="1">Uncharacterized protein</fullName>
    </submittedName>
</protein>
<accession>A0A1K0ICG7</accession>
<gene>
    <name evidence="1" type="ORF">CNECB9_1860003</name>
</gene>
<sequence>MRPAGILAGLFPVAQCLDELRQAPVPPILPPQTGGGSIADEPFCRYRYSQAQEPGHAKTR</sequence>
<organism evidence="1">
    <name type="scientific">Cupriavidus necator</name>
    <name type="common">Alcaligenes eutrophus</name>
    <name type="synonym">Ralstonia eutropha</name>
    <dbReference type="NCBI Taxonomy" id="106590"/>
    <lineage>
        <taxon>Bacteria</taxon>
        <taxon>Pseudomonadati</taxon>
        <taxon>Pseudomonadota</taxon>
        <taxon>Betaproteobacteria</taxon>
        <taxon>Burkholderiales</taxon>
        <taxon>Burkholderiaceae</taxon>
        <taxon>Cupriavidus</taxon>
    </lineage>
</organism>
<name>A0A1K0ICG7_CUPNE</name>
<dbReference type="AlphaFoldDB" id="A0A1K0ICG7"/>
<proteinExistence type="predicted"/>
<evidence type="ECO:0000313" key="1">
    <source>
        <dbReference type="EMBL" id="SCU74539.1"/>
    </source>
</evidence>
<dbReference type="EMBL" id="FMSH01000097">
    <property type="protein sequence ID" value="SCU74539.1"/>
    <property type="molecule type" value="Genomic_DNA"/>
</dbReference>
<reference evidence="1" key="1">
    <citation type="submission" date="2016-09" db="EMBL/GenBank/DDBJ databases">
        <authorList>
            <person name="Capua I."/>
            <person name="De Benedictis P."/>
            <person name="Joannis T."/>
            <person name="Lombin L.H."/>
            <person name="Cattoli G."/>
        </authorList>
    </citation>
    <scope>NUCLEOTIDE SEQUENCE</scope>
    <source>
        <strain evidence="1">B9</strain>
    </source>
</reference>